<feature type="domain" description="CMP/dCMP-type deaminase" evidence="1">
    <location>
        <begin position="76"/>
        <end position="203"/>
    </location>
</feature>
<organism evidence="2 3">
    <name type="scientific">Porphyridium purpureum</name>
    <name type="common">Red alga</name>
    <name type="synonym">Porphyridium cruentum</name>
    <dbReference type="NCBI Taxonomy" id="35688"/>
    <lineage>
        <taxon>Eukaryota</taxon>
        <taxon>Rhodophyta</taxon>
        <taxon>Bangiophyceae</taxon>
        <taxon>Porphyridiales</taxon>
        <taxon>Porphyridiaceae</taxon>
        <taxon>Porphyridium</taxon>
    </lineage>
</organism>
<dbReference type="GO" id="GO:0047974">
    <property type="term" value="F:guanosine deaminase activity"/>
    <property type="evidence" value="ECO:0007669"/>
    <property type="project" value="TreeGrafter"/>
</dbReference>
<dbReference type="InterPro" id="IPR002125">
    <property type="entry name" value="CMP_dCMP_dom"/>
</dbReference>
<evidence type="ECO:0000259" key="1">
    <source>
        <dbReference type="PROSITE" id="PS51747"/>
    </source>
</evidence>
<dbReference type="Gene3D" id="3.40.140.10">
    <property type="entry name" value="Cytidine Deaminase, domain 2"/>
    <property type="match status" value="1"/>
</dbReference>
<protein>
    <submittedName>
        <fullName evidence="2">Guanine deaminase</fullName>
    </submittedName>
</protein>
<dbReference type="PROSITE" id="PS51747">
    <property type="entry name" value="CYT_DCMP_DEAMINASES_2"/>
    <property type="match status" value="1"/>
</dbReference>
<dbReference type="SUPFAM" id="SSF53927">
    <property type="entry name" value="Cytidine deaminase-like"/>
    <property type="match status" value="1"/>
</dbReference>
<dbReference type="Proteomes" id="UP000324585">
    <property type="component" value="Unassembled WGS sequence"/>
</dbReference>
<dbReference type="Pfam" id="PF00383">
    <property type="entry name" value="dCMP_cyt_deam_1"/>
    <property type="match status" value="1"/>
</dbReference>
<dbReference type="OrthoDB" id="408702at2759"/>
<keyword evidence="3" id="KW-1185">Reference proteome</keyword>
<accession>A0A5J4YNI8</accession>
<gene>
    <name evidence="2" type="ORF">FVE85_3711</name>
</gene>
<dbReference type="PANTHER" id="PTHR11079">
    <property type="entry name" value="CYTOSINE DEAMINASE FAMILY MEMBER"/>
    <property type="match status" value="1"/>
</dbReference>
<evidence type="ECO:0000313" key="3">
    <source>
        <dbReference type="Proteomes" id="UP000324585"/>
    </source>
</evidence>
<dbReference type="InterPro" id="IPR016193">
    <property type="entry name" value="Cytidine_deaminase-like"/>
</dbReference>
<proteinExistence type="predicted"/>
<comment type="caution">
    <text evidence="2">The sequence shown here is derived from an EMBL/GenBank/DDBJ whole genome shotgun (WGS) entry which is preliminary data.</text>
</comment>
<reference evidence="3" key="1">
    <citation type="journal article" date="2019" name="Nat. Commun.">
        <title>Expansion of phycobilisome linker gene families in mesophilic red algae.</title>
        <authorList>
            <person name="Lee J."/>
            <person name="Kim D."/>
            <person name="Bhattacharya D."/>
            <person name="Yoon H.S."/>
        </authorList>
    </citation>
    <scope>NUCLEOTIDE SEQUENCE [LARGE SCALE GENOMIC DNA]</scope>
    <source>
        <strain evidence="3">CCMP 1328</strain>
    </source>
</reference>
<name>A0A5J4YNI8_PORPP</name>
<sequence length="235" mass="25879">MRRLEARRARLLISAQTAQAAAVRGLVSVLVREWLWWCRGGSLGVARTAFDGRAACARRAYSDSATMGHVQVVDGLDHEKYMRLAIDAARKSSLEEKNGGPFGAAVVNVSTGAVVALAANSVLATRDPTAHGEVNAIRMACKNINSHVLTGHVIYTTGEPCPMCYAACWWARLDTIYYAGSIADALEYGRFDDAPIYHAVRQPDPAQRPLPCHQLCQAEMLELWKEYQASEHTWY</sequence>
<dbReference type="CDD" id="cd01285">
    <property type="entry name" value="nucleoside_deaminase"/>
    <property type="match status" value="1"/>
</dbReference>
<dbReference type="EMBL" id="VRMN01000010">
    <property type="protein sequence ID" value="KAA8492273.1"/>
    <property type="molecule type" value="Genomic_DNA"/>
</dbReference>
<evidence type="ECO:0000313" key="2">
    <source>
        <dbReference type="EMBL" id="KAA8492273.1"/>
    </source>
</evidence>
<dbReference type="GO" id="GO:0006152">
    <property type="term" value="P:purine nucleoside catabolic process"/>
    <property type="evidence" value="ECO:0007669"/>
    <property type="project" value="TreeGrafter"/>
</dbReference>
<dbReference type="PANTHER" id="PTHR11079:SF161">
    <property type="entry name" value="CMP_DCMP-TYPE DEAMINASE DOMAIN-CONTAINING PROTEIN"/>
    <property type="match status" value="1"/>
</dbReference>
<dbReference type="AlphaFoldDB" id="A0A5J4YNI8"/>